<feature type="compositionally biased region" description="Low complexity" evidence="1">
    <location>
        <begin position="49"/>
        <end position="59"/>
    </location>
</feature>
<dbReference type="EMBL" id="VAHF01000002">
    <property type="protein sequence ID" value="TXG68622.1"/>
    <property type="molecule type" value="Genomic_DNA"/>
</dbReference>
<keyword evidence="3" id="KW-1185">Reference proteome</keyword>
<reference evidence="3" key="1">
    <citation type="journal article" date="2019" name="Gigascience">
        <title>De novo genome assembly of the endangered Acer yangbiense, a plant species with extremely small populations endemic to Yunnan Province, China.</title>
        <authorList>
            <person name="Yang J."/>
            <person name="Wariss H.M."/>
            <person name="Tao L."/>
            <person name="Zhang R."/>
            <person name="Yun Q."/>
            <person name="Hollingsworth P."/>
            <person name="Dao Z."/>
            <person name="Luo G."/>
            <person name="Guo H."/>
            <person name="Ma Y."/>
            <person name="Sun W."/>
        </authorList>
    </citation>
    <scope>NUCLEOTIDE SEQUENCE [LARGE SCALE GENOMIC DNA]</scope>
    <source>
        <strain evidence="3">cv. Malutang</strain>
    </source>
</reference>
<dbReference type="SMART" id="SM00248">
    <property type="entry name" value="ANK"/>
    <property type="match status" value="3"/>
</dbReference>
<evidence type="ECO:0000256" key="1">
    <source>
        <dbReference type="SAM" id="MobiDB-lite"/>
    </source>
</evidence>
<dbReference type="Pfam" id="PF00023">
    <property type="entry name" value="Ank"/>
    <property type="match status" value="1"/>
</dbReference>
<dbReference type="Gene3D" id="1.25.40.20">
    <property type="entry name" value="Ankyrin repeat-containing domain"/>
    <property type="match status" value="1"/>
</dbReference>
<protein>
    <submittedName>
        <fullName evidence="2">Uncharacterized protein</fullName>
    </submittedName>
</protein>
<sequence length="465" mass="51612">MFQQEAGSEGVQPNVNPSLQPNHESGGVQPNVNPSLQPNLDSVPRAGSSEEPQLSQPQSAADGGVQPNVNPGGSAHHPQLTETQSAPNEIGTAEHLKYYRSLHNAAKIGDCESAKSFIEKDPNALTARITVDSKTVLHVAALCDQWEFILQLLELVSIPMYLVACRFVMSNGFAMITIWTWFTIAMSRTMWIATGELICDVIGELIWDLVFSGFAIVQDKKGNTVLHYVAEGGSLKTAKALVQKNAVLPQIGNNKRVPPLLRSIWSENKELVWYLSSMTSLDLSPYSTPYVLHTLILTGYHAPFVNMVRDAKLKHECAVELVNHVCTQLSNMSFQEIYHFLTNPNFNILDSAIKCGIEEIVRTLLLQFPDLISIKEVLPNRNILQAAIEYRQENIVNVIKEISTTTTKKLGSYFIESKGVTLHLAGKLAPAFKLFSVSGAALQMQRELQWFKVSIMSNYFTTTHF</sequence>
<dbReference type="OrthoDB" id="1925304at2759"/>
<feature type="region of interest" description="Disordered" evidence="1">
    <location>
        <begin position="1"/>
        <end position="81"/>
    </location>
</feature>
<evidence type="ECO:0000313" key="3">
    <source>
        <dbReference type="Proteomes" id="UP000323000"/>
    </source>
</evidence>
<dbReference type="InterPro" id="IPR002110">
    <property type="entry name" value="Ankyrin_rpt"/>
</dbReference>
<proteinExistence type="predicted"/>
<dbReference type="InterPro" id="IPR036770">
    <property type="entry name" value="Ankyrin_rpt-contain_sf"/>
</dbReference>
<name>A0A5C7IIY2_9ROSI</name>
<accession>A0A5C7IIY2</accession>
<dbReference type="PANTHER" id="PTHR24177:SF365">
    <property type="entry name" value="ANKYRIN REPEAT-CONTAINING PROTEIN NPR4-LIKE ISOFORM X1"/>
    <property type="match status" value="1"/>
</dbReference>
<dbReference type="AlphaFoldDB" id="A0A5C7IIY2"/>
<dbReference type="GO" id="GO:0016020">
    <property type="term" value="C:membrane"/>
    <property type="evidence" value="ECO:0007669"/>
    <property type="project" value="TreeGrafter"/>
</dbReference>
<dbReference type="Proteomes" id="UP000323000">
    <property type="component" value="Chromosome 2"/>
</dbReference>
<gene>
    <name evidence="2" type="ORF">EZV62_003557</name>
</gene>
<dbReference type="PANTHER" id="PTHR24177">
    <property type="entry name" value="CASKIN"/>
    <property type="match status" value="1"/>
</dbReference>
<evidence type="ECO:0000313" key="2">
    <source>
        <dbReference type="EMBL" id="TXG68622.1"/>
    </source>
</evidence>
<feature type="compositionally biased region" description="Polar residues" evidence="1">
    <location>
        <begin position="1"/>
        <end position="40"/>
    </location>
</feature>
<comment type="caution">
    <text evidence="2">The sequence shown here is derived from an EMBL/GenBank/DDBJ whole genome shotgun (WGS) entry which is preliminary data.</text>
</comment>
<organism evidence="2 3">
    <name type="scientific">Acer yangbiense</name>
    <dbReference type="NCBI Taxonomy" id="1000413"/>
    <lineage>
        <taxon>Eukaryota</taxon>
        <taxon>Viridiplantae</taxon>
        <taxon>Streptophyta</taxon>
        <taxon>Embryophyta</taxon>
        <taxon>Tracheophyta</taxon>
        <taxon>Spermatophyta</taxon>
        <taxon>Magnoliopsida</taxon>
        <taxon>eudicotyledons</taxon>
        <taxon>Gunneridae</taxon>
        <taxon>Pentapetalae</taxon>
        <taxon>rosids</taxon>
        <taxon>malvids</taxon>
        <taxon>Sapindales</taxon>
        <taxon>Sapindaceae</taxon>
        <taxon>Hippocastanoideae</taxon>
        <taxon>Acereae</taxon>
        <taxon>Acer</taxon>
    </lineage>
</organism>
<dbReference type="SUPFAM" id="SSF48403">
    <property type="entry name" value="Ankyrin repeat"/>
    <property type="match status" value="1"/>
</dbReference>